<evidence type="ECO:0000313" key="1">
    <source>
        <dbReference type="EMBL" id="KKM90695.1"/>
    </source>
</evidence>
<sequence length="73" mass="8594">MIYTIKRHANANSSRKEIILNLGLLRFSILKKNSIKSELNIYMDIVIPTIGYFNLRLKYASCKMGFSIYFRRC</sequence>
<comment type="caution">
    <text evidence="1">The sequence shown here is derived from an EMBL/GenBank/DDBJ whole genome shotgun (WGS) entry which is preliminary data.</text>
</comment>
<reference evidence="1" key="1">
    <citation type="journal article" date="2015" name="Nature">
        <title>Complex archaea that bridge the gap between prokaryotes and eukaryotes.</title>
        <authorList>
            <person name="Spang A."/>
            <person name="Saw J.H."/>
            <person name="Jorgensen S.L."/>
            <person name="Zaremba-Niedzwiedzka K."/>
            <person name="Martijn J."/>
            <person name="Lind A.E."/>
            <person name="van Eijk R."/>
            <person name="Schleper C."/>
            <person name="Guy L."/>
            <person name="Ettema T.J."/>
        </authorList>
    </citation>
    <scope>NUCLEOTIDE SEQUENCE</scope>
</reference>
<dbReference type="AlphaFoldDB" id="A0A0F9NPB0"/>
<protein>
    <submittedName>
        <fullName evidence="1">Uncharacterized protein</fullName>
    </submittedName>
</protein>
<dbReference type="EMBL" id="LAZR01006640">
    <property type="protein sequence ID" value="KKM90695.1"/>
    <property type="molecule type" value="Genomic_DNA"/>
</dbReference>
<accession>A0A0F9NPB0</accession>
<name>A0A0F9NPB0_9ZZZZ</name>
<proteinExistence type="predicted"/>
<gene>
    <name evidence="1" type="ORF">LCGC14_1236000</name>
</gene>
<organism evidence="1">
    <name type="scientific">marine sediment metagenome</name>
    <dbReference type="NCBI Taxonomy" id="412755"/>
    <lineage>
        <taxon>unclassified sequences</taxon>
        <taxon>metagenomes</taxon>
        <taxon>ecological metagenomes</taxon>
    </lineage>
</organism>